<proteinExistence type="predicted"/>
<keyword evidence="2" id="KW-1185">Reference proteome</keyword>
<dbReference type="Proteomes" id="UP000241421">
    <property type="component" value="Unassembled WGS sequence"/>
</dbReference>
<gene>
    <name evidence="1" type="ORF">C7C56_011060</name>
</gene>
<dbReference type="AlphaFoldDB" id="A0A2U2HMC3"/>
<comment type="caution">
    <text evidence="1">The sequence shown here is derived from an EMBL/GenBank/DDBJ whole genome shotgun (WGS) entry which is preliminary data.</text>
</comment>
<evidence type="ECO:0000313" key="1">
    <source>
        <dbReference type="EMBL" id="PWF48586.1"/>
    </source>
</evidence>
<protein>
    <submittedName>
        <fullName evidence="1">Uncharacterized protein</fullName>
    </submittedName>
</protein>
<organism evidence="1 2">
    <name type="scientific">Massilia glaciei</name>
    <dbReference type="NCBI Taxonomy" id="1524097"/>
    <lineage>
        <taxon>Bacteria</taxon>
        <taxon>Pseudomonadati</taxon>
        <taxon>Pseudomonadota</taxon>
        <taxon>Betaproteobacteria</taxon>
        <taxon>Burkholderiales</taxon>
        <taxon>Oxalobacteraceae</taxon>
        <taxon>Telluria group</taxon>
        <taxon>Massilia</taxon>
    </lineage>
</organism>
<reference evidence="1 2" key="1">
    <citation type="submission" date="2018-04" db="EMBL/GenBank/DDBJ databases">
        <title>Massilia violaceinigra sp. nov., a novel purple-pigmented bacterium isolated from Tianshan glacier, Xinjiang, China.</title>
        <authorList>
            <person name="Wang H."/>
        </authorList>
    </citation>
    <scope>NUCLEOTIDE SEQUENCE [LARGE SCALE GENOMIC DNA]</scope>
    <source>
        <strain evidence="1 2">B448-2</strain>
    </source>
</reference>
<dbReference type="EMBL" id="PXWF02000174">
    <property type="protein sequence ID" value="PWF48586.1"/>
    <property type="molecule type" value="Genomic_DNA"/>
</dbReference>
<name>A0A2U2HMC3_9BURK</name>
<sequence length="59" mass="6240">MASSSTCGKYWACIWALGCIAGTTSFSGSAQQLTLPRHSKAARARAQGLKSLNGIVFYD</sequence>
<accession>A0A2U2HMC3</accession>
<evidence type="ECO:0000313" key="2">
    <source>
        <dbReference type="Proteomes" id="UP000241421"/>
    </source>
</evidence>